<dbReference type="EMBL" id="CADCXU010033936">
    <property type="protein sequence ID" value="CAB0019344.1"/>
    <property type="molecule type" value="Genomic_DNA"/>
</dbReference>
<dbReference type="AlphaFoldDB" id="A0A6H5HVT8"/>
<dbReference type="Proteomes" id="UP000479000">
    <property type="component" value="Unassembled WGS sequence"/>
</dbReference>
<protein>
    <submittedName>
        <fullName evidence="2">Uncharacterized protein</fullName>
    </submittedName>
</protein>
<evidence type="ECO:0000313" key="3">
    <source>
        <dbReference type="Proteomes" id="UP000479000"/>
    </source>
</evidence>
<evidence type="ECO:0000256" key="1">
    <source>
        <dbReference type="SAM" id="MobiDB-lite"/>
    </source>
</evidence>
<reference evidence="2 3" key="1">
    <citation type="submission" date="2020-02" db="EMBL/GenBank/DDBJ databases">
        <authorList>
            <person name="Ferguson B K."/>
        </authorList>
    </citation>
    <scope>NUCLEOTIDE SEQUENCE [LARGE SCALE GENOMIC DNA]</scope>
</reference>
<organism evidence="2 3">
    <name type="scientific">Nesidiocoris tenuis</name>
    <dbReference type="NCBI Taxonomy" id="355587"/>
    <lineage>
        <taxon>Eukaryota</taxon>
        <taxon>Metazoa</taxon>
        <taxon>Ecdysozoa</taxon>
        <taxon>Arthropoda</taxon>
        <taxon>Hexapoda</taxon>
        <taxon>Insecta</taxon>
        <taxon>Pterygota</taxon>
        <taxon>Neoptera</taxon>
        <taxon>Paraneoptera</taxon>
        <taxon>Hemiptera</taxon>
        <taxon>Heteroptera</taxon>
        <taxon>Panheteroptera</taxon>
        <taxon>Cimicomorpha</taxon>
        <taxon>Miridae</taxon>
        <taxon>Dicyphina</taxon>
        <taxon>Nesidiocoris</taxon>
    </lineage>
</organism>
<sequence length="188" mass="20772">MRAEDRARERENLKSANLGFHFMFPTPYDNIVITLLRSFSLLPHDKPNDHKLETRTPTETETKASGHLRQNSLESGHETRVARGKGSESSIGDKSEHVSESLAVTSGNAISCSRDSVSSLPQHDADPVYKTTPLLASAAPLGYNDIANERDGQLNRSNFVRGIVHRASHDSAKVLNMGVMDTERLHLE</sequence>
<proteinExistence type="predicted"/>
<accession>A0A6H5HVT8</accession>
<feature type="compositionally biased region" description="Basic and acidic residues" evidence="1">
    <location>
        <begin position="43"/>
        <end position="64"/>
    </location>
</feature>
<keyword evidence="3" id="KW-1185">Reference proteome</keyword>
<feature type="region of interest" description="Disordered" evidence="1">
    <location>
        <begin position="43"/>
        <end position="99"/>
    </location>
</feature>
<evidence type="ECO:0000313" key="2">
    <source>
        <dbReference type="EMBL" id="CAB0019344.1"/>
    </source>
</evidence>
<name>A0A6H5HVT8_9HEMI</name>
<gene>
    <name evidence="2" type="ORF">NTEN_LOCUS23056</name>
</gene>